<keyword evidence="2" id="KW-1185">Reference proteome</keyword>
<reference evidence="1 2" key="1">
    <citation type="submission" date="2024-10" db="EMBL/GenBank/DDBJ databases">
        <authorList>
            <person name="Kim D."/>
        </authorList>
    </citation>
    <scope>NUCLEOTIDE SEQUENCE [LARGE SCALE GENOMIC DNA]</scope>
    <source>
        <strain evidence="1">BH-2024</strain>
    </source>
</reference>
<proteinExistence type="predicted"/>
<evidence type="ECO:0000313" key="1">
    <source>
        <dbReference type="EMBL" id="KAL3108553.1"/>
    </source>
</evidence>
<name>A0ABD2L066_9BILA</name>
<dbReference type="AlphaFoldDB" id="A0ABD2L066"/>
<sequence length="176" mass="20548">MFLSSMDICELSDHSLSDHFLTTTLITPTTSQIHSIESIPPHPQIQFIRRIHLLYLLRQLTHSSLSYPPIHFHSSNRIFDHPPSVRSSPPLIQFSHFVPSLSARLCLFFHPLTRPFVTLFPHCLPPPFPASPNSRRRRRRFMLPLLTRQLSGCKDAVVEEDEKFDGQWRMMQQQQQ</sequence>
<protein>
    <submittedName>
        <fullName evidence="1">Uncharacterized protein</fullName>
    </submittedName>
</protein>
<evidence type="ECO:0000313" key="2">
    <source>
        <dbReference type="Proteomes" id="UP001620626"/>
    </source>
</evidence>
<accession>A0ABD2L066</accession>
<organism evidence="1 2">
    <name type="scientific">Heterodera trifolii</name>
    <dbReference type="NCBI Taxonomy" id="157864"/>
    <lineage>
        <taxon>Eukaryota</taxon>
        <taxon>Metazoa</taxon>
        <taxon>Ecdysozoa</taxon>
        <taxon>Nematoda</taxon>
        <taxon>Chromadorea</taxon>
        <taxon>Rhabditida</taxon>
        <taxon>Tylenchina</taxon>
        <taxon>Tylenchomorpha</taxon>
        <taxon>Tylenchoidea</taxon>
        <taxon>Heteroderidae</taxon>
        <taxon>Heteroderinae</taxon>
        <taxon>Heterodera</taxon>
    </lineage>
</organism>
<dbReference type="EMBL" id="JBICBT010000590">
    <property type="protein sequence ID" value="KAL3108553.1"/>
    <property type="molecule type" value="Genomic_DNA"/>
</dbReference>
<dbReference type="Proteomes" id="UP001620626">
    <property type="component" value="Unassembled WGS sequence"/>
</dbReference>
<gene>
    <name evidence="1" type="ORF">niasHT_015475</name>
</gene>
<comment type="caution">
    <text evidence="1">The sequence shown here is derived from an EMBL/GenBank/DDBJ whole genome shotgun (WGS) entry which is preliminary data.</text>
</comment>